<keyword evidence="2" id="KW-0812">Transmembrane</keyword>
<protein>
    <submittedName>
        <fullName evidence="3">Uncharacterized protein</fullName>
    </submittedName>
</protein>
<dbReference type="Proteomes" id="UP001317001">
    <property type="component" value="Chromosome"/>
</dbReference>
<evidence type="ECO:0000256" key="2">
    <source>
        <dbReference type="SAM" id="Phobius"/>
    </source>
</evidence>
<reference evidence="3 4" key="1">
    <citation type="submission" date="2022-08" db="EMBL/GenBank/DDBJ databases">
        <title>Myroides zhujiangensis sp. nov., a novel bacterium isolated from sediment in the Pearl River Estuary.</title>
        <authorList>
            <person name="Cui L."/>
        </authorList>
    </citation>
    <scope>NUCLEOTIDE SEQUENCE [LARGE SCALE GENOMIC DNA]</scope>
    <source>
        <strain evidence="3 4">SCSIO 72103</strain>
    </source>
</reference>
<dbReference type="RefSeq" id="WP_257498779.1">
    <property type="nucleotide sequence ID" value="NZ_CP102382.1"/>
</dbReference>
<proteinExistence type="predicted"/>
<feature type="compositionally biased region" description="Basic and acidic residues" evidence="1">
    <location>
        <begin position="159"/>
        <end position="169"/>
    </location>
</feature>
<feature type="region of interest" description="Disordered" evidence="1">
    <location>
        <begin position="159"/>
        <end position="179"/>
    </location>
</feature>
<keyword evidence="2" id="KW-1133">Transmembrane helix</keyword>
<accession>A0ABY5NQP8</accession>
<evidence type="ECO:0000256" key="1">
    <source>
        <dbReference type="SAM" id="MobiDB-lite"/>
    </source>
</evidence>
<keyword evidence="2" id="KW-0472">Membrane</keyword>
<keyword evidence="4" id="KW-1185">Reference proteome</keyword>
<name>A0ABY5NQP8_9FLAO</name>
<sequence>MKNKRILIGVGIFLLITFAGIFWLYNKISNIQENRELSAQIPSSLTDFFASKKIEDYPYEPQEVNWDGRFMLFDWEGNLVYNKQRNEALKTNQYFPNGEIKGIVLVKHDSKLRGVYVEDGEDPNRSSEKAYQQYYALSFLDLASEKVLVRDTIWGEEPKQNKREHEDQHGILPTAGIPSEGDLIKKIEEKIK</sequence>
<evidence type="ECO:0000313" key="3">
    <source>
        <dbReference type="EMBL" id="UUV20865.1"/>
    </source>
</evidence>
<evidence type="ECO:0000313" key="4">
    <source>
        <dbReference type="Proteomes" id="UP001317001"/>
    </source>
</evidence>
<organism evidence="3 4">
    <name type="scientific">Paenimyroides aestuarii</name>
    <dbReference type="NCBI Taxonomy" id="2968490"/>
    <lineage>
        <taxon>Bacteria</taxon>
        <taxon>Pseudomonadati</taxon>
        <taxon>Bacteroidota</taxon>
        <taxon>Flavobacteriia</taxon>
        <taxon>Flavobacteriales</taxon>
        <taxon>Flavobacteriaceae</taxon>
        <taxon>Paenimyroides</taxon>
    </lineage>
</organism>
<feature type="transmembrane region" description="Helical" evidence="2">
    <location>
        <begin position="6"/>
        <end position="25"/>
    </location>
</feature>
<gene>
    <name evidence="3" type="ORF">NPX36_11120</name>
</gene>
<dbReference type="EMBL" id="CP102382">
    <property type="protein sequence ID" value="UUV20865.1"/>
    <property type="molecule type" value="Genomic_DNA"/>
</dbReference>